<comment type="caution">
    <text evidence="5">The sequence shown here is derived from an EMBL/GenBank/DDBJ whole genome shotgun (WGS) entry which is preliminary data.</text>
</comment>
<evidence type="ECO:0000259" key="4">
    <source>
        <dbReference type="Pfam" id="PF13439"/>
    </source>
</evidence>
<evidence type="ECO:0000313" key="5">
    <source>
        <dbReference type="EMBL" id="MCM0618899.1"/>
    </source>
</evidence>
<dbReference type="GO" id="GO:0016757">
    <property type="term" value="F:glycosyltransferase activity"/>
    <property type="evidence" value="ECO:0007669"/>
    <property type="project" value="UniProtKB-KW"/>
</dbReference>
<evidence type="ECO:0000313" key="6">
    <source>
        <dbReference type="Proteomes" id="UP001139485"/>
    </source>
</evidence>
<dbReference type="Pfam" id="PF00534">
    <property type="entry name" value="Glycos_transf_1"/>
    <property type="match status" value="1"/>
</dbReference>
<dbReference type="InterPro" id="IPR001296">
    <property type="entry name" value="Glyco_trans_1"/>
</dbReference>
<dbReference type="AlphaFoldDB" id="A0A9X2D5Y1"/>
<dbReference type="PANTHER" id="PTHR45947:SF3">
    <property type="entry name" value="SULFOQUINOVOSYL TRANSFERASE SQD2"/>
    <property type="match status" value="1"/>
</dbReference>
<feature type="domain" description="Glycosyltransferase subfamily 4-like N-terminal" evidence="4">
    <location>
        <begin position="63"/>
        <end position="219"/>
    </location>
</feature>
<dbReference type="Proteomes" id="UP001139485">
    <property type="component" value="Unassembled WGS sequence"/>
</dbReference>
<dbReference type="CDD" id="cd03801">
    <property type="entry name" value="GT4_PimA-like"/>
    <property type="match status" value="1"/>
</dbReference>
<gene>
    <name evidence="5" type="ORF">M8330_01155</name>
</gene>
<dbReference type="GO" id="GO:1901137">
    <property type="term" value="P:carbohydrate derivative biosynthetic process"/>
    <property type="evidence" value="ECO:0007669"/>
    <property type="project" value="UniProtKB-ARBA"/>
</dbReference>
<feature type="domain" description="Glycosyl transferase family 1" evidence="3">
    <location>
        <begin position="231"/>
        <end position="378"/>
    </location>
</feature>
<keyword evidence="2" id="KW-0808">Transferase</keyword>
<dbReference type="EMBL" id="JAMOIL010000001">
    <property type="protein sequence ID" value="MCM0618899.1"/>
    <property type="molecule type" value="Genomic_DNA"/>
</dbReference>
<dbReference type="InterPro" id="IPR028098">
    <property type="entry name" value="Glyco_trans_4-like_N"/>
</dbReference>
<sequence length="424" mass="45742">MSARARRRGTTRTLGLAVAGLAGVLAPLLTRLRERRHGLVAVPSAGPRPRLTMVTTQAHPDLGGIESHVAEVAGRLAARGWDLEVLTTDRTGRLPRAERHDGYLVRRYAAYPRNRDWFASPGLLLALLHRRHELVHVQGVHTLVPPVAMLGALLRRSPYLLTFHSGGATSDLRARARSTQWRLLGPLLRRARVLIGVSDYEVSRFEEATGAPVRLVRNGGSLPEPEPRPQVEPGLVVSVGRLERYKGHHRAIAALPALLRRRPDARLEILGAGPYEAELRSLAADLGVADRVSIRFVQPADRVGMARAVAAAGCVVLLSDYEAHPVAVMEGLALSRPVVVARTSGLTELGERGWARTVEADAPAADVAEVIAAQLEDPLVPEVSDLPTWEGCVDALEVAYADALGRPVEAVPPVTAAHAAAHRR</sequence>
<evidence type="ECO:0000259" key="3">
    <source>
        <dbReference type="Pfam" id="PF00534"/>
    </source>
</evidence>
<dbReference type="PANTHER" id="PTHR45947">
    <property type="entry name" value="SULFOQUINOVOSYL TRANSFERASE SQD2"/>
    <property type="match status" value="1"/>
</dbReference>
<evidence type="ECO:0000256" key="2">
    <source>
        <dbReference type="ARBA" id="ARBA00022679"/>
    </source>
</evidence>
<name>A0A9X2D5Y1_9ACTN</name>
<keyword evidence="1" id="KW-0328">Glycosyltransferase</keyword>
<dbReference type="Pfam" id="PF13439">
    <property type="entry name" value="Glyco_transf_4"/>
    <property type="match status" value="1"/>
</dbReference>
<protein>
    <submittedName>
        <fullName evidence="5">Glycosyltransferase family 4 protein</fullName>
    </submittedName>
</protein>
<reference evidence="5" key="1">
    <citation type="submission" date="2022-05" db="EMBL/GenBank/DDBJ databases">
        <authorList>
            <person name="Tuo L."/>
        </authorList>
    </citation>
    <scope>NUCLEOTIDE SEQUENCE</scope>
    <source>
        <strain evidence="5">BSK12Z-4</strain>
    </source>
</reference>
<dbReference type="InterPro" id="IPR050194">
    <property type="entry name" value="Glycosyltransferase_grp1"/>
</dbReference>
<accession>A0A9X2D5Y1</accession>
<proteinExistence type="predicted"/>
<dbReference type="RefSeq" id="WP_250825843.1">
    <property type="nucleotide sequence ID" value="NZ_JAMOIL010000001.1"/>
</dbReference>
<keyword evidence="6" id="KW-1185">Reference proteome</keyword>
<organism evidence="5 6">
    <name type="scientific">Nocardioides bruguierae</name>
    <dbReference type="NCBI Taxonomy" id="2945102"/>
    <lineage>
        <taxon>Bacteria</taxon>
        <taxon>Bacillati</taxon>
        <taxon>Actinomycetota</taxon>
        <taxon>Actinomycetes</taxon>
        <taxon>Propionibacteriales</taxon>
        <taxon>Nocardioidaceae</taxon>
        <taxon>Nocardioides</taxon>
    </lineage>
</organism>
<dbReference type="Gene3D" id="3.40.50.2000">
    <property type="entry name" value="Glycogen Phosphorylase B"/>
    <property type="match status" value="2"/>
</dbReference>
<evidence type="ECO:0000256" key="1">
    <source>
        <dbReference type="ARBA" id="ARBA00022676"/>
    </source>
</evidence>
<dbReference type="SUPFAM" id="SSF53756">
    <property type="entry name" value="UDP-Glycosyltransferase/glycogen phosphorylase"/>
    <property type="match status" value="1"/>
</dbReference>